<evidence type="ECO:0000313" key="20">
    <source>
        <dbReference type="Proteomes" id="UP000391834"/>
    </source>
</evidence>
<dbReference type="InterPro" id="IPR003661">
    <property type="entry name" value="HisK_dim/P_dom"/>
</dbReference>
<dbReference type="Pfam" id="PF08448">
    <property type="entry name" value="PAS_4"/>
    <property type="match status" value="4"/>
</dbReference>
<keyword evidence="20" id="KW-1185">Reference proteome</keyword>
<dbReference type="GO" id="GO:0000155">
    <property type="term" value="F:phosphorelay sensor kinase activity"/>
    <property type="evidence" value="ECO:0007669"/>
    <property type="project" value="InterPro"/>
</dbReference>
<name>A0A5M4B327_9BACT</name>
<evidence type="ECO:0000256" key="11">
    <source>
        <dbReference type="ARBA" id="ARBA00022989"/>
    </source>
</evidence>
<feature type="domain" description="PAC" evidence="18">
    <location>
        <begin position="454"/>
        <end position="506"/>
    </location>
</feature>
<dbReference type="InterPro" id="IPR003594">
    <property type="entry name" value="HATPase_dom"/>
</dbReference>
<dbReference type="Pfam" id="PF00512">
    <property type="entry name" value="HisKA"/>
    <property type="match status" value="1"/>
</dbReference>
<dbReference type="Gene3D" id="3.30.450.20">
    <property type="entry name" value="PAS domain"/>
    <property type="match status" value="4"/>
</dbReference>
<gene>
    <name evidence="19" type="ORF">PbJCM13498_31390</name>
</gene>
<dbReference type="Gene3D" id="1.10.287.130">
    <property type="match status" value="1"/>
</dbReference>
<dbReference type="InterPro" id="IPR000700">
    <property type="entry name" value="PAS-assoc_C"/>
</dbReference>
<evidence type="ECO:0000313" key="19">
    <source>
        <dbReference type="EMBL" id="GET34276.1"/>
    </source>
</evidence>
<accession>A0A5M4B327</accession>
<feature type="domain" description="Response regulatory" evidence="16">
    <location>
        <begin position="892"/>
        <end position="1013"/>
    </location>
</feature>
<dbReference type="InterPro" id="IPR000014">
    <property type="entry name" value="PAS"/>
</dbReference>
<dbReference type="NCBIfam" id="TIGR00229">
    <property type="entry name" value="sensory_box"/>
    <property type="match status" value="4"/>
</dbReference>
<keyword evidence="6" id="KW-0808">Transferase</keyword>
<dbReference type="EMBL" id="BLAX01000001">
    <property type="protein sequence ID" value="GET34276.1"/>
    <property type="molecule type" value="Genomic_DNA"/>
</dbReference>
<protein>
    <recommendedName>
        <fullName evidence="3">histidine kinase</fullName>
        <ecNumber evidence="3">2.7.13.3</ecNumber>
    </recommendedName>
</protein>
<dbReference type="SMART" id="SM00086">
    <property type="entry name" value="PAC"/>
    <property type="match status" value="4"/>
</dbReference>
<dbReference type="SUPFAM" id="SSF47384">
    <property type="entry name" value="Homodimeric domain of signal transducing histidine kinase"/>
    <property type="match status" value="1"/>
</dbReference>
<dbReference type="SUPFAM" id="SSF52172">
    <property type="entry name" value="CheY-like"/>
    <property type="match status" value="2"/>
</dbReference>
<evidence type="ECO:0000256" key="6">
    <source>
        <dbReference type="ARBA" id="ARBA00022679"/>
    </source>
</evidence>
<evidence type="ECO:0000256" key="9">
    <source>
        <dbReference type="ARBA" id="ARBA00022777"/>
    </source>
</evidence>
<dbReference type="EC" id="2.7.13.3" evidence="3"/>
<dbReference type="CDD" id="cd00082">
    <property type="entry name" value="HisKA"/>
    <property type="match status" value="1"/>
</dbReference>
<keyword evidence="12" id="KW-0902">Two-component regulatory system</keyword>
<feature type="domain" description="Response regulatory" evidence="16">
    <location>
        <begin position="1040"/>
        <end position="1159"/>
    </location>
</feature>
<dbReference type="Pfam" id="PF02518">
    <property type="entry name" value="HATPase_c"/>
    <property type="match status" value="1"/>
</dbReference>
<keyword evidence="4" id="KW-1003">Cell membrane</keyword>
<dbReference type="PANTHER" id="PTHR45339:SF1">
    <property type="entry name" value="HYBRID SIGNAL TRANSDUCTION HISTIDINE KINASE J"/>
    <property type="match status" value="1"/>
</dbReference>
<evidence type="ECO:0000256" key="4">
    <source>
        <dbReference type="ARBA" id="ARBA00022475"/>
    </source>
</evidence>
<dbReference type="SMART" id="SM00387">
    <property type="entry name" value="HATPase_c"/>
    <property type="match status" value="1"/>
</dbReference>
<dbReference type="CDD" id="cd00130">
    <property type="entry name" value="PAS"/>
    <property type="match status" value="2"/>
</dbReference>
<evidence type="ECO:0000256" key="7">
    <source>
        <dbReference type="ARBA" id="ARBA00022692"/>
    </source>
</evidence>
<comment type="caution">
    <text evidence="19">The sequence shown here is derived from an EMBL/GenBank/DDBJ whole genome shotgun (WGS) entry which is preliminary data.</text>
</comment>
<dbReference type="OrthoDB" id="9796457at2"/>
<dbReference type="CDD" id="cd16922">
    <property type="entry name" value="HATPase_EvgS-ArcB-TorS-like"/>
    <property type="match status" value="1"/>
</dbReference>
<dbReference type="InterPro" id="IPR035965">
    <property type="entry name" value="PAS-like_dom_sf"/>
</dbReference>
<feature type="domain" description="PAS" evidence="17">
    <location>
        <begin position="507"/>
        <end position="548"/>
    </location>
</feature>
<dbReference type="FunFam" id="3.30.565.10:FF:000010">
    <property type="entry name" value="Sensor histidine kinase RcsC"/>
    <property type="match status" value="1"/>
</dbReference>
<dbReference type="SUPFAM" id="SSF55785">
    <property type="entry name" value="PYP-like sensor domain (PAS domain)"/>
    <property type="match status" value="4"/>
</dbReference>
<dbReference type="PROSITE" id="PS50110">
    <property type="entry name" value="RESPONSE_REGULATORY"/>
    <property type="match status" value="2"/>
</dbReference>
<evidence type="ECO:0000256" key="10">
    <source>
        <dbReference type="ARBA" id="ARBA00022840"/>
    </source>
</evidence>
<dbReference type="PRINTS" id="PR00344">
    <property type="entry name" value="BCTRLSENSOR"/>
</dbReference>
<evidence type="ECO:0000256" key="12">
    <source>
        <dbReference type="ARBA" id="ARBA00023012"/>
    </source>
</evidence>
<dbReference type="InterPro" id="IPR005467">
    <property type="entry name" value="His_kinase_dom"/>
</dbReference>
<dbReference type="InterPro" id="IPR011006">
    <property type="entry name" value="CheY-like_superfamily"/>
</dbReference>
<evidence type="ECO:0000256" key="13">
    <source>
        <dbReference type="ARBA" id="ARBA00023136"/>
    </source>
</evidence>
<dbReference type="PROSITE" id="PS50109">
    <property type="entry name" value="HIS_KIN"/>
    <property type="match status" value="1"/>
</dbReference>
<feature type="modified residue" description="4-aspartylphosphate" evidence="14">
    <location>
        <position position="1089"/>
    </location>
</feature>
<proteinExistence type="predicted"/>
<keyword evidence="7" id="KW-0812">Transmembrane</keyword>
<feature type="domain" description="PAC" evidence="18">
    <location>
        <begin position="582"/>
        <end position="634"/>
    </location>
</feature>
<evidence type="ECO:0000259" key="16">
    <source>
        <dbReference type="PROSITE" id="PS50110"/>
    </source>
</evidence>
<comment type="subcellular location">
    <subcellularLocation>
        <location evidence="2">Cell membrane</location>
        <topology evidence="2">Multi-pass membrane protein</topology>
    </subcellularLocation>
</comment>
<dbReference type="GO" id="GO:0005886">
    <property type="term" value="C:plasma membrane"/>
    <property type="evidence" value="ECO:0007669"/>
    <property type="project" value="UniProtKB-SubCell"/>
</dbReference>
<dbReference type="Gene3D" id="3.30.565.10">
    <property type="entry name" value="Histidine kinase-like ATPase, C-terminal domain"/>
    <property type="match status" value="1"/>
</dbReference>
<keyword evidence="9" id="KW-0418">Kinase</keyword>
<evidence type="ECO:0000259" key="18">
    <source>
        <dbReference type="PROSITE" id="PS50113"/>
    </source>
</evidence>
<dbReference type="SUPFAM" id="SSF55874">
    <property type="entry name" value="ATPase domain of HSP90 chaperone/DNA topoisomerase II/histidine kinase"/>
    <property type="match status" value="1"/>
</dbReference>
<evidence type="ECO:0000256" key="5">
    <source>
        <dbReference type="ARBA" id="ARBA00022553"/>
    </source>
</evidence>
<dbReference type="InterPro" id="IPR036097">
    <property type="entry name" value="HisK_dim/P_sf"/>
</dbReference>
<comment type="catalytic activity">
    <reaction evidence="1">
        <text>ATP + protein L-histidine = ADP + protein N-phospho-L-histidine.</text>
        <dbReference type="EC" id="2.7.13.3"/>
    </reaction>
</comment>
<organism evidence="19 20">
    <name type="scientific">Prolixibacter bellariivorans</name>
    <dbReference type="NCBI Taxonomy" id="314319"/>
    <lineage>
        <taxon>Bacteria</taxon>
        <taxon>Pseudomonadati</taxon>
        <taxon>Bacteroidota</taxon>
        <taxon>Bacteroidia</taxon>
        <taxon>Marinilabiliales</taxon>
        <taxon>Prolixibacteraceae</taxon>
        <taxon>Prolixibacter</taxon>
    </lineage>
</organism>
<dbReference type="AlphaFoldDB" id="A0A5M4B327"/>
<keyword evidence="11" id="KW-1133">Transmembrane helix</keyword>
<keyword evidence="13" id="KW-0472">Membrane</keyword>
<evidence type="ECO:0000256" key="8">
    <source>
        <dbReference type="ARBA" id="ARBA00022741"/>
    </source>
</evidence>
<keyword evidence="10" id="KW-0067">ATP-binding</keyword>
<sequence length="1159" mass="131065">MKRIVIYHIDTTVSGKILDAISDCYGFSAVFLSDVASFSQDIQRIKPDLLITGTDDFAKLAEEPGMRDILFSGKFKVVLVANSGDSDLSEIPEFVTIVSDEFNPNSLRILLKEMMSDCKREIHTSEHLEWVIQHIPTAIFWKDTRLKYLGCNQMFAADRGLNNLEQATGLTDFELFSSDEAASNIAIDREVLATGQSKINYVEAVPNRNGKTEWLRKSKIPMRNEKGEVIGILGMYEKITDQKLAEAELEKEKDFLQMLMDNIPDTIYFKNTKSQFTRINKAQAKILGVATPEEAIGKTDADYFDKRHASQAFDDEQELFTLGIPVVNQLEKIATAEGQKYVTATKIPIRNQADKIIGLVGISRDVTTEQEYKEKLRQQQELVDTFLKNSPDIIYYKDRKARYTRINEAHARLMRLEKPEDAIGKTDFEFHDREFAERSYQDDMNLMRTGEAIVDKLQEFVDAYGVQRYVTTTKIPIREKDGRVIGLVGVSRDYSERKKMEERLDHERQLLQILMDSVPDGIYFKDAEARFTRINQAMAHLLGVETAEEAKGKTKADFFREDEIIQINLDEKELLLTGKPIIKRPEKLTIADGTVRWLSATKMPIRDSEGKIIGLVGISRDNTIEIEAKKHLEVAKNKAEEANRAKSLFLANMSHEIRTPMNGVIGMADILRKTELDEEQKEYLDVITKSGNNLLSIINDILDFSKIESGRMELESTPINIRKIIEEVADVLIVKSNNKGLDLVTYIDGAIPDMVVGDPVRLRQVLINLANNAIKFTNSGEVFISAELKEINSTVEVLFKVKDTGIGIPKEAQEKLFESFTQVDSSTTRKYGGTGLGLAISKRLSEQMGGEIGLESKANHGSLFWFTARFEKASAEMEYDQPKEIIELENVKVLIVDDNRTNRLIFSKYLESWDCSSDEASSGMQALKKLKNAASKGKPYDIALVDFQMSEMDGLDFARRVKKDPAIASTKLILLSSVSDILPRGQVHSAGFEYYLNKPVKLDHLLNIMAKVTGKELPESFLHSGHQKNVGVNGKKRNLRVLVAEDNVINQKVAMLTLKCVSDSIDLAKDGEEAWRMYRDNKYDLIMMDIQMPLLNGYEVTKMIRKKEEEGKDKPIKIVAMTANALQEDVDLCLSIGMDAYLSKPFKSEDVIETVDKLF</sequence>
<dbReference type="InterPro" id="IPR001610">
    <property type="entry name" value="PAC"/>
</dbReference>
<dbReference type="InterPro" id="IPR001789">
    <property type="entry name" value="Sig_transdc_resp-reg_receiver"/>
</dbReference>
<dbReference type="GO" id="GO:0005524">
    <property type="term" value="F:ATP binding"/>
    <property type="evidence" value="ECO:0007669"/>
    <property type="project" value="UniProtKB-KW"/>
</dbReference>
<dbReference type="InterPro" id="IPR036890">
    <property type="entry name" value="HATPase_C_sf"/>
</dbReference>
<dbReference type="Gene3D" id="3.40.50.2300">
    <property type="match status" value="2"/>
</dbReference>
<evidence type="ECO:0000256" key="3">
    <source>
        <dbReference type="ARBA" id="ARBA00012438"/>
    </source>
</evidence>
<dbReference type="SMART" id="SM00388">
    <property type="entry name" value="HisKA"/>
    <property type="match status" value="1"/>
</dbReference>
<reference evidence="19 20" key="1">
    <citation type="submission" date="2019-10" db="EMBL/GenBank/DDBJ databases">
        <title>Prolixibacter strains distinguished by the presence of nitrate reductase genes were adept at nitrate-dependent anaerobic corrosion of metallic iron and carbon steel.</title>
        <authorList>
            <person name="Iino T."/>
            <person name="Shono N."/>
            <person name="Ito K."/>
            <person name="Nakamura R."/>
            <person name="Sueoka K."/>
            <person name="Harayama S."/>
            <person name="Ohkuma M."/>
        </authorList>
    </citation>
    <scope>NUCLEOTIDE SEQUENCE [LARGE SCALE GENOMIC DNA]</scope>
    <source>
        <strain evidence="19 20">JCM 13498</strain>
    </source>
</reference>
<dbReference type="Pfam" id="PF00072">
    <property type="entry name" value="Response_reg"/>
    <property type="match status" value="2"/>
</dbReference>
<feature type="modified residue" description="4-aspartylphosphate" evidence="14">
    <location>
        <position position="946"/>
    </location>
</feature>
<evidence type="ECO:0000256" key="2">
    <source>
        <dbReference type="ARBA" id="ARBA00004651"/>
    </source>
</evidence>
<dbReference type="FunFam" id="1.10.287.130:FF:000003">
    <property type="entry name" value="Histidine kinase"/>
    <property type="match status" value="1"/>
</dbReference>
<evidence type="ECO:0000259" key="15">
    <source>
        <dbReference type="PROSITE" id="PS50109"/>
    </source>
</evidence>
<dbReference type="CDD" id="cd17546">
    <property type="entry name" value="REC_hyHK_CKI1_RcsC-like"/>
    <property type="match status" value="2"/>
</dbReference>
<keyword evidence="8" id="KW-0547">Nucleotide-binding</keyword>
<dbReference type="PROSITE" id="PS50112">
    <property type="entry name" value="PAS"/>
    <property type="match status" value="1"/>
</dbReference>
<feature type="domain" description="PAC" evidence="18">
    <location>
        <begin position="327"/>
        <end position="378"/>
    </location>
</feature>
<evidence type="ECO:0000256" key="14">
    <source>
        <dbReference type="PROSITE-ProRule" id="PRU00169"/>
    </source>
</evidence>
<keyword evidence="5 14" id="KW-0597">Phosphoprotein</keyword>
<dbReference type="InterPro" id="IPR013656">
    <property type="entry name" value="PAS_4"/>
</dbReference>
<feature type="domain" description="Histidine kinase" evidence="15">
    <location>
        <begin position="652"/>
        <end position="872"/>
    </location>
</feature>
<dbReference type="Proteomes" id="UP000391834">
    <property type="component" value="Unassembled WGS sequence"/>
</dbReference>
<dbReference type="InterPro" id="IPR004358">
    <property type="entry name" value="Sig_transdc_His_kin-like_C"/>
</dbReference>
<evidence type="ECO:0000259" key="17">
    <source>
        <dbReference type="PROSITE" id="PS50112"/>
    </source>
</evidence>
<feature type="domain" description="PAC" evidence="18">
    <location>
        <begin position="195"/>
        <end position="251"/>
    </location>
</feature>
<dbReference type="SMART" id="SM00448">
    <property type="entry name" value="REC"/>
    <property type="match status" value="2"/>
</dbReference>
<dbReference type="PANTHER" id="PTHR45339">
    <property type="entry name" value="HYBRID SIGNAL TRANSDUCTION HISTIDINE KINASE J"/>
    <property type="match status" value="1"/>
</dbReference>
<dbReference type="RefSeq" id="WP_025865324.1">
    <property type="nucleotide sequence ID" value="NZ_BLAX01000001.1"/>
</dbReference>
<evidence type="ECO:0000256" key="1">
    <source>
        <dbReference type="ARBA" id="ARBA00000085"/>
    </source>
</evidence>
<dbReference type="PROSITE" id="PS50113">
    <property type="entry name" value="PAC"/>
    <property type="match status" value="4"/>
</dbReference>
<dbReference type="SMART" id="SM00091">
    <property type="entry name" value="PAS"/>
    <property type="match status" value="3"/>
</dbReference>